<dbReference type="AlphaFoldDB" id="T1KRP9"/>
<proteinExistence type="predicted"/>
<protein>
    <submittedName>
        <fullName evidence="1">Uncharacterized protein</fullName>
    </submittedName>
</protein>
<reference evidence="1" key="2">
    <citation type="submission" date="2015-06" db="UniProtKB">
        <authorList>
            <consortium name="EnsemblMetazoa"/>
        </authorList>
    </citation>
    <scope>IDENTIFICATION</scope>
</reference>
<dbReference type="HOGENOM" id="CLU_2761063_0_0_1"/>
<accession>T1KRP9</accession>
<name>T1KRP9_TETUR</name>
<dbReference type="EMBL" id="CAEY01000417">
    <property type="status" value="NOT_ANNOTATED_CDS"/>
    <property type="molecule type" value="Genomic_DNA"/>
</dbReference>
<keyword evidence="2" id="KW-1185">Reference proteome</keyword>
<organism evidence="1 2">
    <name type="scientific">Tetranychus urticae</name>
    <name type="common">Two-spotted spider mite</name>
    <dbReference type="NCBI Taxonomy" id="32264"/>
    <lineage>
        <taxon>Eukaryota</taxon>
        <taxon>Metazoa</taxon>
        <taxon>Ecdysozoa</taxon>
        <taxon>Arthropoda</taxon>
        <taxon>Chelicerata</taxon>
        <taxon>Arachnida</taxon>
        <taxon>Acari</taxon>
        <taxon>Acariformes</taxon>
        <taxon>Trombidiformes</taxon>
        <taxon>Prostigmata</taxon>
        <taxon>Eleutherengona</taxon>
        <taxon>Raphignathae</taxon>
        <taxon>Tetranychoidea</taxon>
        <taxon>Tetranychidae</taxon>
        <taxon>Tetranychus</taxon>
    </lineage>
</organism>
<evidence type="ECO:0000313" key="2">
    <source>
        <dbReference type="Proteomes" id="UP000015104"/>
    </source>
</evidence>
<dbReference type="Proteomes" id="UP000015104">
    <property type="component" value="Unassembled WGS sequence"/>
</dbReference>
<sequence>MSNDELDRYMMRRKLMSIIQQPFNVFHVFSFLLKVTCVKLTLYDTCQGGHYVTRYCPILVTLDPSFWPTIPVHKL</sequence>
<dbReference type="EnsemblMetazoa" id="tetur19g00280.1">
    <property type="protein sequence ID" value="tetur19g00280.1"/>
    <property type="gene ID" value="tetur19g00280"/>
</dbReference>
<reference evidence="2" key="1">
    <citation type="submission" date="2011-08" db="EMBL/GenBank/DDBJ databases">
        <authorList>
            <person name="Rombauts S."/>
        </authorList>
    </citation>
    <scope>NUCLEOTIDE SEQUENCE</scope>
    <source>
        <strain evidence="2">London</strain>
    </source>
</reference>
<evidence type="ECO:0000313" key="1">
    <source>
        <dbReference type="EnsemblMetazoa" id="tetur19g00280.1"/>
    </source>
</evidence>